<keyword evidence="3" id="KW-0732">Signal</keyword>
<dbReference type="OrthoDB" id="10037at2157"/>
<sequence length="344" mass="36681">MGERTRRDVIRGGTTLATVGLTAMAGCLGGGTSGELDRLTVAYVPIYPNMHHYVMDKEGFYDDIPVPVETERFSSGPSVVKAFASDEIDVALFGITPSMVLVDKGKPASVLAANSREGFKMMGTAAFADLYAEHGRDAFERFESQNGRKVRFGAPPDGSVPDVVLRYWIEQDLGLGELESVVSKSKVPPANAPQTMQAGDIDATIIQEPFATVIGNDADFREVAWSGAVLDGHPVTVLFAQKRVVDDTDVAEGLVSAHVDATNFIRDNPEAAARDASAVIGSGVSDDLAVRAMDSTASNFLSDPHAITSQTETMAQYVADVGNTDAVVDNEQLFHFGAYDAIAR</sequence>
<dbReference type="AlphaFoldDB" id="A0A1G7RY89"/>
<accession>A0A1G7RY89</accession>
<evidence type="ECO:0000313" key="5">
    <source>
        <dbReference type="Proteomes" id="UP000199076"/>
    </source>
</evidence>
<dbReference type="RefSeq" id="WP_092694728.1">
    <property type="nucleotide sequence ID" value="NZ_FNBK01000016.1"/>
</dbReference>
<dbReference type="Pfam" id="PF13379">
    <property type="entry name" value="NMT1_2"/>
    <property type="match status" value="1"/>
</dbReference>
<gene>
    <name evidence="4" type="ORF">SAMN05216218_11682</name>
</gene>
<dbReference type="PANTHER" id="PTHR30024:SF47">
    <property type="entry name" value="TAURINE-BINDING PERIPLASMIC PROTEIN"/>
    <property type="match status" value="1"/>
</dbReference>
<evidence type="ECO:0000256" key="1">
    <source>
        <dbReference type="ARBA" id="ARBA00004418"/>
    </source>
</evidence>
<evidence type="ECO:0000313" key="4">
    <source>
        <dbReference type="EMBL" id="SDG15722.1"/>
    </source>
</evidence>
<dbReference type="STRING" id="660518.SAMN05216218_11682"/>
<evidence type="ECO:0000256" key="2">
    <source>
        <dbReference type="ARBA" id="ARBA00010742"/>
    </source>
</evidence>
<dbReference type="SUPFAM" id="SSF53850">
    <property type="entry name" value="Periplasmic binding protein-like II"/>
    <property type="match status" value="1"/>
</dbReference>
<name>A0A1G7RY89_9EURY</name>
<dbReference type="Gene3D" id="3.40.190.10">
    <property type="entry name" value="Periplasmic binding protein-like II"/>
    <property type="match status" value="2"/>
</dbReference>
<organism evidence="4 5">
    <name type="scientific">Halorientalis regularis</name>
    <dbReference type="NCBI Taxonomy" id="660518"/>
    <lineage>
        <taxon>Archaea</taxon>
        <taxon>Methanobacteriati</taxon>
        <taxon>Methanobacteriota</taxon>
        <taxon>Stenosarchaea group</taxon>
        <taxon>Halobacteria</taxon>
        <taxon>Halobacteriales</taxon>
        <taxon>Haloarculaceae</taxon>
        <taxon>Halorientalis</taxon>
    </lineage>
</organism>
<dbReference type="GO" id="GO:0042597">
    <property type="term" value="C:periplasmic space"/>
    <property type="evidence" value="ECO:0007669"/>
    <property type="project" value="UniProtKB-SubCell"/>
</dbReference>
<reference evidence="5" key="1">
    <citation type="submission" date="2016-10" db="EMBL/GenBank/DDBJ databases">
        <authorList>
            <person name="Varghese N."/>
            <person name="Submissions S."/>
        </authorList>
    </citation>
    <scope>NUCLEOTIDE SEQUENCE [LARGE SCALE GENOMIC DNA]</scope>
    <source>
        <strain evidence="5">IBRC-M 10760</strain>
    </source>
</reference>
<dbReference type="PANTHER" id="PTHR30024">
    <property type="entry name" value="ALIPHATIC SULFONATES-BINDING PROTEIN-RELATED"/>
    <property type="match status" value="1"/>
</dbReference>
<protein>
    <submittedName>
        <fullName evidence="4">NitT/TauT family transport system substrate-binding protein</fullName>
    </submittedName>
</protein>
<dbReference type="Proteomes" id="UP000199076">
    <property type="component" value="Unassembled WGS sequence"/>
</dbReference>
<dbReference type="EMBL" id="FNBK01000016">
    <property type="protein sequence ID" value="SDG15722.1"/>
    <property type="molecule type" value="Genomic_DNA"/>
</dbReference>
<dbReference type="PROSITE" id="PS51257">
    <property type="entry name" value="PROKAR_LIPOPROTEIN"/>
    <property type="match status" value="1"/>
</dbReference>
<evidence type="ECO:0000256" key="3">
    <source>
        <dbReference type="ARBA" id="ARBA00022729"/>
    </source>
</evidence>
<comment type="subcellular location">
    <subcellularLocation>
        <location evidence="1">Periplasm</location>
    </subcellularLocation>
</comment>
<keyword evidence="5" id="KW-1185">Reference proteome</keyword>
<comment type="similarity">
    <text evidence="2">Belongs to the bacterial solute-binding protein SsuA/TauA family.</text>
</comment>
<proteinExistence type="inferred from homology"/>